<reference evidence="6 7" key="1">
    <citation type="submission" date="2019-03" db="EMBL/GenBank/DDBJ databases">
        <title>Genomic Encyclopedia of Type Strains, Phase III (KMG-III): the genomes of soil and plant-associated and newly described type strains.</title>
        <authorList>
            <person name="Whitman W."/>
        </authorList>
    </citation>
    <scope>NUCLEOTIDE SEQUENCE [LARGE SCALE GENOMIC DNA]</scope>
    <source>
        <strain evidence="6 7">VKM Ac-2573</strain>
    </source>
</reference>
<dbReference type="Gene3D" id="1.10.10.10">
    <property type="entry name" value="Winged helix-like DNA-binding domain superfamily/Winged helix DNA-binding domain"/>
    <property type="match status" value="1"/>
</dbReference>
<proteinExistence type="inferred from homology"/>
<dbReference type="InterPro" id="IPR036390">
    <property type="entry name" value="WH_DNA-bd_sf"/>
</dbReference>
<comment type="similarity">
    <text evidence="1">Belongs to the LysR transcriptional regulatory family.</text>
</comment>
<protein>
    <submittedName>
        <fullName evidence="6">DNA-binding transcriptional LysR family regulator</fullName>
    </submittedName>
</protein>
<dbReference type="InterPro" id="IPR005119">
    <property type="entry name" value="LysR_subst-bd"/>
</dbReference>
<dbReference type="RefSeq" id="WP_134105052.1">
    <property type="nucleotide sequence ID" value="NZ_SODP01000002.1"/>
</dbReference>
<evidence type="ECO:0000256" key="3">
    <source>
        <dbReference type="ARBA" id="ARBA00023125"/>
    </source>
</evidence>
<dbReference type="OrthoDB" id="3181812at2"/>
<organism evidence="6 7">
    <name type="scientific">Kribbella pratensis</name>
    <dbReference type="NCBI Taxonomy" id="2512112"/>
    <lineage>
        <taxon>Bacteria</taxon>
        <taxon>Bacillati</taxon>
        <taxon>Actinomycetota</taxon>
        <taxon>Actinomycetes</taxon>
        <taxon>Propionibacteriales</taxon>
        <taxon>Kribbellaceae</taxon>
        <taxon>Kribbella</taxon>
    </lineage>
</organism>
<dbReference type="PANTHER" id="PTHR30346">
    <property type="entry name" value="TRANSCRIPTIONAL DUAL REGULATOR HCAR-RELATED"/>
    <property type="match status" value="1"/>
</dbReference>
<dbReference type="GO" id="GO:0003677">
    <property type="term" value="F:DNA binding"/>
    <property type="evidence" value="ECO:0007669"/>
    <property type="project" value="UniProtKB-KW"/>
</dbReference>
<keyword evidence="4" id="KW-0804">Transcription</keyword>
<evidence type="ECO:0000313" key="6">
    <source>
        <dbReference type="EMBL" id="TDW69779.1"/>
    </source>
</evidence>
<evidence type="ECO:0000313" key="7">
    <source>
        <dbReference type="Proteomes" id="UP000295146"/>
    </source>
</evidence>
<keyword evidence="3 6" id="KW-0238">DNA-binding</keyword>
<dbReference type="SUPFAM" id="SSF46785">
    <property type="entry name" value="Winged helix' DNA-binding domain"/>
    <property type="match status" value="1"/>
</dbReference>
<dbReference type="SUPFAM" id="SSF53850">
    <property type="entry name" value="Periplasmic binding protein-like II"/>
    <property type="match status" value="1"/>
</dbReference>
<dbReference type="Pfam" id="PF03466">
    <property type="entry name" value="LysR_substrate"/>
    <property type="match status" value="1"/>
</dbReference>
<dbReference type="EMBL" id="SODP01000002">
    <property type="protein sequence ID" value="TDW69779.1"/>
    <property type="molecule type" value="Genomic_DNA"/>
</dbReference>
<evidence type="ECO:0000259" key="5">
    <source>
        <dbReference type="PROSITE" id="PS50931"/>
    </source>
</evidence>
<dbReference type="GO" id="GO:0003700">
    <property type="term" value="F:DNA-binding transcription factor activity"/>
    <property type="evidence" value="ECO:0007669"/>
    <property type="project" value="InterPro"/>
</dbReference>
<evidence type="ECO:0000256" key="4">
    <source>
        <dbReference type="ARBA" id="ARBA00023163"/>
    </source>
</evidence>
<dbReference type="InterPro" id="IPR036388">
    <property type="entry name" value="WH-like_DNA-bd_sf"/>
</dbReference>
<evidence type="ECO:0000256" key="1">
    <source>
        <dbReference type="ARBA" id="ARBA00009437"/>
    </source>
</evidence>
<dbReference type="InterPro" id="IPR000847">
    <property type="entry name" value="LysR_HTH_N"/>
</dbReference>
<keyword evidence="7" id="KW-1185">Reference proteome</keyword>
<accession>A0A4R8C206</accession>
<dbReference type="GO" id="GO:0032993">
    <property type="term" value="C:protein-DNA complex"/>
    <property type="evidence" value="ECO:0007669"/>
    <property type="project" value="TreeGrafter"/>
</dbReference>
<name>A0A4R8C206_9ACTN</name>
<dbReference type="Proteomes" id="UP000295146">
    <property type="component" value="Unassembled WGS sequence"/>
</dbReference>
<sequence>MEVRQLEFFVAVAEELHFGRAAERLHIGQPAVSQQVARLERELGVQLFDRTTRRVKLTAAGGRLLPEAQATLAAFGRLRSAVAEPVAEITGPLRLGTSQGLGDRLDRVLDSIATLAPQVDVRLVSLPSADRLDALRRGELDAAFVRPAAHVPGLDTVAVWNETLVAALPATHVAAARSLVTLTDLASTPLRLSPRAANPGLYDFVTGLLQQSGVEPPGGPAIGSVYDALAEIGAGPPAWTVLYSSAAERLRVNRIAFRRLDVPALQTLIATAPGPPAPTVRLLLDSCLAAA</sequence>
<dbReference type="CDD" id="cd08414">
    <property type="entry name" value="PBP2_LTTR_aromatics_like"/>
    <property type="match status" value="1"/>
</dbReference>
<dbReference type="AlphaFoldDB" id="A0A4R8C206"/>
<dbReference type="Gene3D" id="3.40.190.10">
    <property type="entry name" value="Periplasmic binding protein-like II"/>
    <property type="match status" value="2"/>
</dbReference>
<dbReference type="FunFam" id="1.10.10.10:FF:000001">
    <property type="entry name" value="LysR family transcriptional regulator"/>
    <property type="match status" value="1"/>
</dbReference>
<comment type="caution">
    <text evidence="6">The sequence shown here is derived from an EMBL/GenBank/DDBJ whole genome shotgun (WGS) entry which is preliminary data.</text>
</comment>
<dbReference type="PRINTS" id="PR00039">
    <property type="entry name" value="HTHLYSR"/>
</dbReference>
<keyword evidence="2" id="KW-0805">Transcription regulation</keyword>
<evidence type="ECO:0000256" key="2">
    <source>
        <dbReference type="ARBA" id="ARBA00023015"/>
    </source>
</evidence>
<dbReference type="Pfam" id="PF00126">
    <property type="entry name" value="HTH_1"/>
    <property type="match status" value="1"/>
</dbReference>
<dbReference type="PANTHER" id="PTHR30346:SF0">
    <property type="entry name" value="HCA OPERON TRANSCRIPTIONAL ACTIVATOR HCAR"/>
    <property type="match status" value="1"/>
</dbReference>
<feature type="domain" description="HTH lysR-type" evidence="5">
    <location>
        <begin position="1"/>
        <end position="58"/>
    </location>
</feature>
<dbReference type="PROSITE" id="PS50931">
    <property type="entry name" value="HTH_LYSR"/>
    <property type="match status" value="1"/>
</dbReference>
<gene>
    <name evidence="6" type="ORF">EV653_3809</name>
</gene>